<dbReference type="InterPro" id="IPR013112">
    <property type="entry name" value="FAD-bd_8"/>
</dbReference>
<feature type="transmembrane region" description="Helical" evidence="13">
    <location>
        <begin position="30"/>
        <end position="48"/>
    </location>
</feature>
<dbReference type="PROSITE" id="PS51384">
    <property type="entry name" value="FAD_FR"/>
    <property type="match status" value="1"/>
</dbReference>
<evidence type="ECO:0000256" key="11">
    <source>
        <dbReference type="ARBA" id="ARBA00023014"/>
    </source>
</evidence>
<dbReference type="OrthoDB" id="9796486at2"/>
<dbReference type="GO" id="GO:0051537">
    <property type="term" value="F:2 iron, 2 sulfur cluster binding"/>
    <property type="evidence" value="ECO:0007669"/>
    <property type="project" value="UniProtKB-KW"/>
</dbReference>
<keyword evidence="3" id="KW-0285">Flavoprotein</keyword>
<dbReference type="PRINTS" id="PR00410">
    <property type="entry name" value="PHEHYDRXLASE"/>
</dbReference>
<accession>A0A2U8H4T3</accession>
<dbReference type="GO" id="GO:0016020">
    <property type="term" value="C:membrane"/>
    <property type="evidence" value="ECO:0007669"/>
    <property type="project" value="UniProtKB-SubCell"/>
</dbReference>
<dbReference type="InterPro" id="IPR013130">
    <property type="entry name" value="Fe3_Rdtase_TM_dom"/>
</dbReference>
<keyword evidence="7" id="KW-0274">FAD</keyword>
<dbReference type="Pfam" id="PF00175">
    <property type="entry name" value="NAD_binding_1"/>
    <property type="match status" value="1"/>
</dbReference>
<feature type="transmembrane region" description="Helical" evidence="13">
    <location>
        <begin position="203"/>
        <end position="222"/>
    </location>
</feature>
<dbReference type="Pfam" id="PF08022">
    <property type="entry name" value="FAD_binding_8"/>
    <property type="match status" value="1"/>
</dbReference>
<dbReference type="RefSeq" id="WP_108974403.1">
    <property type="nucleotide sequence ID" value="NZ_CP022188.1"/>
</dbReference>
<evidence type="ECO:0000256" key="13">
    <source>
        <dbReference type="SAM" id="Phobius"/>
    </source>
</evidence>
<protein>
    <recommendedName>
        <fullName evidence="14">FAD-binding FR-type domain-containing protein</fullName>
    </recommendedName>
</protein>
<keyword evidence="10" id="KW-0408">Iron</keyword>
<sequence length="469" mass="52451">MKHATSLELDRNARPLESVSFRLTEKQKLILTYSVMLVAPWVIASAQGVEFHDIYRYVLSALNVIAMMAFFIQFPLAGRLRNLSWFSNIDWSISTHKTIGKWLGIFFFLHPLLIVAPKALLSADDLMTSATSMITSPNTLTGVIAWVAMAVWVLMAVFKNRLNIRYETWRLLHVCGFIAIATLAAFHITSVGSHGQYEQEFNLVWWGLYAASMTLVLYNYLIKPRLIRSQPFAVREITKVSDCDWKLTIQSESQSKVSFEAGQFVWINTSHTPFNLEQHPFSIAGGEMETGTLSFIIRELGDYTSSLNTLHPGQTVYVDGPYGAMSVDQSNVSSGITLIAGGAGIAPLLGLLREFAKRNETRPVRLIYGNQSLERMVAIPELQALTSTMRNFSLKLICNQLPENMEEARLDIRQGVIDESAIRAAIDPGKHADWTVYLCGPEGMIAANVKQLRAIGVPSNNIHFEQLAF</sequence>
<keyword evidence="11" id="KW-0411">Iron-sulfur</keyword>
<keyword evidence="8 13" id="KW-1133">Transmembrane helix</keyword>
<evidence type="ECO:0000256" key="9">
    <source>
        <dbReference type="ARBA" id="ARBA00023002"/>
    </source>
</evidence>
<evidence type="ECO:0000256" key="8">
    <source>
        <dbReference type="ARBA" id="ARBA00022989"/>
    </source>
</evidence>
<dbReference type="GO" id="GO:0050660">
    <property type="term" value="F:flavin adenine dinucleotide binding"/>
    <property type="evidence" value="ECO:0007669"/>
    <property type="project" value="TreeGrafter"/>
</dbReference>
<dbReference type="InterPro" id="IPR017927">
    <property type="entry name" value="FAD-bd_FR_type"/>
</dbReference>
<dbReference type="EMBL" id="CP022188">
    <property type="protein sequence ID" value="AWI80644.1"/>
    <property type="molecule type" value="Genomic_DNA"/>
</dbReference>
<feature type="transmembrane region" description="Helical" evidence="13">
    <location>
        <begin position="54"/>
        <end position="78"/>
    </location>
</feature>
<reference evidence="15 16" key="1">
    <citation type="submission" date="2017-06" db="EMBL/GenBank/DDBJ databases">
        <title>Azoarcus sp. TSNA42 complete genome sequence.</title>
        <authorList>
            <person name="Woo J.-H."/>
            <person name="Kim H.-S."/>
        </authorList>
    </citation>
    <scope>NUCLEOTIDE SEQUENCE [LARGE SCALE GENOMIC DNA]</scope>
    <source>
        <strain evidence="15 16">TSNA42</strain>
    </source>
</reference>
<dbReference type="Pfam" id="PF01794">
    <property type="entry name" value="Ferric_reduct"/>
    <property type="match status" value="1"/>
</dbReference>
<evidence type="ECO:0000256" key="1">
    <source>
        <dbReference type="ARBA" id="ARBA00001974"/>
    </source>
</evidence>
<evidence type="ECO:0000256" key="12">
    <source>
        <dbReference type="ARBA" id="ARBA00023136"/>
    </source>
</evidence>
<evidence type="ECO:0000313" key="15">
    <source>
        <dbReference type="EMBL" id="AWI80644.1"/>
    </source>
</evidence>
<dbReference type="InterPro" id="IPR001433">
    <property type="entry name" value="OxRdtase_FAD/NAD-bd"/>
</dbReference>
<dbReference type="Gene3D" id="3.40.50.80">
    <property type="entry name" value="Nucleotide-binding domain of ferredoxin-NADP reductase (FNR) module"/>
    <property type="match status" value="1"/>
</dbReference>
<dbReference type="GO" id="GO:0046872">
    <property type="term" value="F:metal ion binding"/>
    <property type="evidence" value="ECO:0007669"/>
    <property type="project" value="UniProtKB-KW"/>
</dbReference>
<keyword evidence="5" id="KW-0001">2Fe-2S</keyword>
<feature type="transmembrane region" description="Helical" evidence="13">
    <location>
        <begin position="140"/>
        <end position="158"/>
    </location>
</feature>
<dbReference type="Proteomes" id="UP000244902">
    <property type="component" value="Chromosome"/>
</dbReference>
<dbReference type="SUPFAM" id="SSF52343">
    <property type="entry name" value="Ferredoxin reductase-like, C-terminal NADP-linked domain"/>
    <property type="match status" value="1"/>
</dbReference>
<organism evidence="15 16">
    <name type="scientific">Parazoarcus communis</name>
    <dbReference type="NCBI Taxonomy" id="41977"/>
    <lineage>
        <taxon>Bacteria</taxon>
        <taxon>Pseudomonadati</taxon>
        <taxon>Pseudomonadota</taxon>
        <taxon>Betaproteobacteria</taxon>
        <taxon>Rhodocyclales</taxon>
        <taxon>Zoogloeaceae</taxon>
        <taxon>Parazoarcus</taxon>
    </lineage>
</organism>
<proteinExistence type="predicted"/>
<dbReference type="InterPro" id="IPR050415">
    <property type="entry name" value="MRET"/>
</dbReference>
<evidence type="ECO:0000256" key="4">
    <source>
        <dbReference type="ARBA" id="ARBA00022692"/>
    </source>
</evidence>
<dbReference type="InterPro" id="IPR039261">
    <property type="entry name" value="FNR_nucleotide-bd"/>
</dbReference>
<keyword evidence="4 13" id="KW-0812">Transmembrane</keyword>
<dbReference type="CDD" id="cd06198">
    <property type="entry name" value="FNR_like_3"/>
    <property type="match status" value="1"/>
</dbReference>
<evidence type="ECO:0000256" key="10">
    <source>
        <dbReference type="ARBA" id="ARBA00023004"/>
    </source>
</evidence>
<dbReference type="InterPro" id="IPR017938">
    <property type="entry name" value="Riboflavin_synthase-like_b-brl"/>
</dbReference>
<comment type="subcellular location">
    <subcellularLocation>
        <location evidence="2">Membrane</location>
        <topology evidence="2">Multi-pass membrane protein</topology>
    </subcellularLocation>
</comment>
<keyword evidence="9" id="KW-0560">Oxidoreductase</keyword>
<comment type="cofactor">
    <cofactor evidence="1">
        <name>FAD</name>
        <dbReference type="ChEBI" id="CHEBI:57692"/>
    </cofactor>
</comment>
<keyword evidence="12 13" id="KW-0472">Membrane</keyword>
<dbReference type="Gene3D" id="2.40.30.10">
    <property type="entry name" value="Translation factors"/>
    <property type="match status" value="1"/>
</dbReference>
<evidence type="ECO:0000256" key="6">
    <source>
        <dbReference type="ARBA" id="ARBA00022723"/>
    </source>
</evidence>
<dbReference type="GO" id="GO:0016491">
    <property type="term" value="F:oxidoreductase activity"/>
    <property type="evidence" value="ECO:0007669"/>
    <property type="project" value="UniProtKB-KW"/>
</dbReference>
<evidence type="ECO:0000256" key="3">
    <source>
        <dbReference type="ARBA" id="ARBA00022630"/>
    </source>
</evidence>
<dbReference type="AlphaFoldDB" id="A0A2U8H4T3"/>
<dbReference type="PANTHER" id="PTHR47354:SF8">
    <property type="entry name" value="1,2-PHENYLACETYL-COA EPOXIDASE, SUBUNIT E"/>
    <property type="match status" value="1"/>
</dbReference>
<evidence type="ECO:0000259" key="14">
    <source>
        <dbReference type="PROSITE" id="PS51384"/>
    </source>
</evidence>
<gene>
    <name evidence="15" type="ORF">CEW87_15470</name>
</gene>
<evidence type="ECO:0000256" key="2">
    <source>
        <dbReference type="ARBA" id="ARBA00004141"/>
    </source>
</evidence>
<feature type="transmembrane region" description="Helical" evidence="13">
    <location>
        <begin position="170"/>
        <end position="191"/>
    </location>
</feature>
<feature type="domain" description="FAD-binding FR-type" evidence="14">
    <location>
        <begin position="227"/>
        <end position="328"/>
    </location>
</feature>
<dbReference type="SUPFAM" id="SSF63380">
    <property type="entry name" value="Riboflavin synthase domain-like"/>
    <property type="match status" value="1"/>
</dbReference>
<keyword evidence="6" id="KW-0479">Metal-binding</keyword>
<feature type="transmembrane region" description="Helical" evidence="13">
    <location>
        <begin position="99"/>
        <end position="120"/>
    </location>
</feature>
<evidence type="ECO:0000256" key="7">
    <source>
        <dbReference type="ARBA" id="ARBA00022827"/>
    </source>
</evidence>
<evidence type="ECO:0000256" key="5">
    <source>
        <dbReference type="ARBA" id="ARBA00022714"/>
    </source>
</evidence>
<name>A0A2U8H4T3_9RHOO</name>
<dbReference type="PANTHER" id="PTHR47354">
    <property type="entry name" value="NADH OXIDOREDUCTASE HCR"/>
    <property type="match status" value="1"/>
</dbReference>
<evidence type="ECO:0000313" key="16">
    <source>
        <dbReference type="Proteomes" id="UP000244902"/>
    </source>
</evidence>